<organism evidence="11 12">
    <name type="scientific">Neomoorella glycerini</name>
    <dbReference type="NCBI Taxonomy" id="55779"/>
    <lineage>
        <taxon>Bacteria</taxon>
        <taxon>Bacillati</taxon>
        <taxon>Bacillota</taxon>
        <taxon>Clostridia</taxon>
        <taxon>Neomoorellales</taxon>
        <taxon>Neomoorellaceae</taxon>
        <taxon>Neomoorella</taxon>
    </lineage>
</organism>
<evidence type="ECO:0000259" key="10">
    <source>
        <dbReference type="PROSITE" id="PS50893"/>
    </source>
</evidence>
<dbReference type="InterPro" id="IPR050107">
    <property type="entry name" value="ABC_carbohydrate_import_ATPase"/>
</dbReference>
<dbReference type="CDD" id="cd03215">
    <property type="entry name" value="ABC_Carb_Monos_II"/>
    <property type="match status" value="1"/>
</dbReference>
<evidence type="ECO:0000256" key="1">
    <source>
        <dbReference type="ARBA" id="ARBA00004202"/>
    </source>
</evidence>
<gene>
    <name evidence="11" type="primary">rbsA_3</name>
    <name evidence="11" type="ORF">MGLY_09410</name>
</gene>
<reference evidence="11 12" key="1">
    <citation type="submission" date="2019-11" db="EMBL/GenBank/DDBJ databases">
        <title>Genome sequence of Moorella glycerini DSM11254.</title>
        <authorList>
            <person name="Poehlein A."/>
            <person name="Boeer T."/>
            <person name="Daniel R."/>
        </authorList>
    </citation>
    <scope>NUCLEOTIDE SEQUENCE [LARGE SCALE GENOMIC DNA]</scope>
    <source>
        <strain evidence="11 12">DSM 11254</strain>
    </source>
</reference>
<evidence type="ECO:0000256" key="9">
    <source>
        <dbReference type="ARBA" id="ARBA00023136"/>
    </source>
</evidence>
<dbReference type="Gene3D" id="3.40.50.300">
    <property type="entry name" value="P-loop containing nucleotide triphosphate hydrolases"/>
    <property type="match status" value="2"/>
</dbReference>
<name>A0A6I5ZNR4_9FIRM</name>
<keyword evidence="2" id="KW-0813">Transport</keyword>
<dbReference type="SMART" id="SM00382">
    <property type="entry name" value="AAA"/>
    <property type="match status" value="2"/>
</dbReference>
<feature type="domain" description="ABC transporter" evidence="10">
    <location>
        <begin position="8"/>
        <end position="246"/>
    </location>
</feature>
<evidence type="ECO:0000256" key="2">
    <source>
        <dbReference type="ARBA" id="ARBA00022448"/>
    </source>
</evidence>
<comment type="subcellular location">
    <subcellularLocation>
        <location evidence="1">Cell membrane</location>
        <topology evidence="1">Peripheral membrane protein</topology>
    </subcellularLocation>
</comment>
<keyword evidence="7 11" id="KW-0067">ATP-binding</keyword>
<accession>A0A6I5ZNR4</accession>
<proteinExistence type="predicted"/>
<evidence type="ECO:0000256" key="3">
    <source>
        <dbReference type="ARBA" id="ARBA00022475"/>
    </source>
</evidence>
<evidence type="ECO:0000256" key="6">
    <source>
        <dbReference type="ARBA" id="ARBA00022741"/>
    </source>
</evidence>
<keyword evidence="3" id="KW-1003">Cell membrane</keyword>
<evidence type="ECO:0000313" key="11">
    <source>
        <dbReference type="EMBL" id="QGP91604.1"/>
    </source>
</evidence>
<evidence type="ECO:0000256" key="5">
    <source>
        <dbReference type="ARBA" id="ARBA00022737"/>
    </source>
</evidence>
<dbReference type="PANTHER" id="PTHR43790:SF3">
    <property type="entry name" value="D-ALLOSE IMPORT ATP-BINDING PROTEIN ALSA-RELATED"/>
    <property type="match status" value="1"/>
</dbReference>
<dbReference type="InterPro" id="IPR003593">
    <property type="entry name" value="AAA+_ATPase"/>
</dbReference>
<keyword evidence="6" id="KW-0547">Nucleotide-binding</keyword>
<keyword evidence="4" id="KW-0762">Sugar transport</keyword>
<dbReference type="AlphaFoldDB" id="A0A6I5ZNR4"/>
<dbReference type="InterPro" id="IPR003439">
    <property type="entry name" value="ABC_transporter-like_ATP-bd"/>
</dbReference>
<evidence type="ECO:0000256" key="8">
    <source>
        <dbReference type="ARBA" id="ARBA00022967"/>
    </source>
</evidence>
<feature type="domain" description="ABC transporter" evidence="10">
    <location>
        <begin position="260"/>
        <end position="502"/>
    </location>
</feature>
<dbReference type="PANTHER" id="PTHR43790">
    <property type="entry name" value="CARBOHYDRATE TRANSPORT ATP-BINDING PROTEIN MG119-RELATED"/>
    <property type="match status" value="1"/>
</dbReference>
<dbReference type="GO" id="GO:0016887">
    <property type="term" value="F:ATP hydrolysis activity"/>
    <property type="evidence" value="ECO:0007669"/>
    <property type="project" value="InterPro"/>
</dbReference>
<dbReference type="RefSeq" id="WP_156272188.1">
    <property type="nucleotide sequence ID" value="NZ_CP046244.1"/>
</dbReference>
<dbReference type="EMBL" id="CP046244">
    <property type="protein sequence ID" value="QGP91604.1"/>
    <property type="molecule type" value="Genomic_DNA"/>
</dbReference>
<dbReference type="GO" id="GO:0005524">
    <property type="term" value="F:ATP binding"/>
    <property type="evidence" value="ECO:0007669"/>
    <property type="project" value="UniProtKB-KW"/>
</dbReference>
<sequence>MPEKVPVIRTLDISKSFSGINVLNKISFEVYPGEVHALIGENGAGKSTLVKIICGVYQPSAGEIYVDEKKVSVSSPIVARDLGIALIHQEPLSFPDLDIAENIFIGHTRVKNKQSIFVDWHGKYQEARQLLDSLGVKLDVKAKLRGLSVADQQMVEIASALSQNARVIFMDEPTAALTPDEVGKLLDIIRLLKHQGKAIIYISHRLDEIKEISDRVTILRDGEKIGTYKTKDINRDQMIEKMIGRTIKELIPKEPAKIAAQPYLVVKNIAIEGVFKDISFELREGEILGIAGLVGAGRTEVARALFGITPIEKGEIFIRGKKVTIKSPLDAIKYKMALVPEDRQGLGLLLPWSISNNISFSSPNRITSMLGWLKFKEEQLIADNYIHNLRIITRNSRQPVQELSGGNQQKVSLAKWLLTEPKILILDEPTRGIDVGAKTEIYKIINRLAAEGKCIIMISSELPEILTLSDRVLVMYEGTMTALLEREEISEQKVMAAASGQKL</sequence>
<dbReference type="PROSITE" id="PS50893">
    <property type="entry name" value="ABC_TRANSPORTER_2"/>
    <property type="match status" value="2"/>
</dbReference>
<keyword evidence="9" id="KW-0472">Membrane</keyword>
<dbReference type="SUPFAM" id="SSF52540">
    <property type="entry name" value="P-loop containing nucleoside triphosphate hydrolases"/>
    <property type="match status" value="2"/>
</dbReference>
<dbReference type="InterPro" id="IPR027417">
    <property type="entry name" value="P-loop_NTPase"/>
</dbReference>
<dbReference type="InterPro" id="IPR017871">
    <property type="entry name" value="ABC_transporter-like_CS"/>
</dbReference>
<evidence type="ECO:0000313" key="12">
    <source>
        <dbReference type="Proteomes" id="UP000425916"/>
    </source>
</evidence>
<dbReference type="Proteomes" id="UP000425916">
    <property type="component" value="Chromosome"/>
</dbReference>
<protein>
    <submittedName>
        <fullName evidence="11">Ribose import ATP-binding protein RbsA</fullName>
    </submittedName>
</protein>
<keyword evidence="8" id="KW-1278">Translocase</keyword>
<dbReference type="FunFam" id="3.40.50.300:FF:000127">
    <property type="entry name" value="Ribose import ATP-binding protein RbsA"/>
    <property type="match status" value="1"/>
</dbReference>
<keyword evidence="12" id="KW-1185">Reference proteome</keyword>
<keyword evidence="5" id="KW-0677">Repeat</keyword>
<evidence type="ECO:0000256" key="4">
    <source>
        <dbReference type="ARBA" id="ARBA00022597"/>
    </source>
</evidence>
<dbReference type="CDD" id="cd03216">
    <property type="entry name" value="ABC_Carb_Monos_I"/>
    <property type="match status" value="1"/>
</dbReference>
<dbReference type="OrthoDB" id="9771863at2"/>
<evidence type="ECO:0000256" key="7">
    <source>
        <dbReference type="ARBA" id="ARBA00022840"/>
    </source>
</evidence>
<dbReference type="Pfam" id="PF00005">
    <property type="entry name" value="ABC_tran"/>
    <property type="match status" value="2"/>
</dbReference>
<dbReference type="PROSITE" id="PS00211">
    <property type="entry name" value="ABC_TRANSPORTER_1"/>
    <property type="match status" value="1"/>
</dbReference>
<dbReference type="GO" id="GO:0005886">
    <property type="term" value="C:plasma membrane"/>
    <property type="evidence" value="ECO:0007669"/>
    <property type="project" value="UniProtKB-SubCell"/>
</dbReference>